<evidence type="ECO:0000256" key="4">
    <source>
        <dbReference type="ARBA" id="ARBA00023163"/>
    </source>
</evidence>
<dbReference type="InterPro" id="IPR036390">
    <property type="entry name" value="WH_DNA-bd_sf"/>
</dbReference>
<keyword evidence="2" id="KW-0805">Transcription regulation</keyword>
<dbReference type="Gene3D" id="3.40.190.290">
    <property type="match status" value="1"/>
</dbReference>
<evidence type="ECO:0000256" key="3">
    <source>
        <dbReference type="ARBA" id="ARBA00023125"/>
    </source>
</evidence>
<dbReference type="PANTHER" id="PTHR30419">
    <property type="entry name" value="HTH-TYPE TRANSCRIPTIONAL REGULATOR YBHD"/>
    <property type="match status" value="1"/>
</dbReference>
<evidence type="ECO:0000313" key="6">
    <source>
        <dbReference type="EMBL" id="RNB89654.1"/>
    </source>
</evidence>
<sequence>MNVRDFEVFKTIVESGSFSKASEQLFIAQPALTKTIQRLEKKLGVTLFERTNRIIRLTDEGQLFYETAVTMLQRMRELKIQLEDMNEHVKGHLKIGLPQIIGTFFFPQVAKVFSKKYTEVTLEIVEEGGLSIEKLVEKGEVDVAFVVIPTQSNELEEKLIFEASFVACLPINHVLKDEQQISLEQLKQDDWIMFDHTFALRQVVLDSCRKEQFVPSIAYSTTQWDLLMELIRKELGVAIVPSPLIEMGGQNLCVKEISSQYIPWKIGIVVKKNAYKTHALQAFLKIVSDVYK</sequence>
<gene>
    <name evidence="6" type="ORF">EDM56_10770</name>
</gene>
<dbReference type="OrthoDB" id="9803735at2"/>
<dbReference type="Proteomes" id="UP000271031">
    <property type="component" value="Unassembled WGS sequence"/>
</dbReference>
<evidence type="ECO:0000259" key="5">
    <source>
        <dbReference type="PROSITE" id="PS50931"/>
    </source>
</evidence>
<feature type="domain" description="HTH lysR-type" evidence="5">
    <location>
        <begin position="1"/>
        <end position="58"/>
    </location>
</feature>
<dbReference type="RefSeq" id="WP_122917909.1">
    <property type="nucleotide sequence ID" value="NZ_RHHQ01000008.1"/>
</dbReference>
<comment type="caution">
    <text evidence="6">The sequence shown here is derived from an EMBL/GenBank/DDBJ whole genome shotgun (WGS) entry which is preliminary data.</text>
</comment>
<dbReference type="EMBL" id="RHHQ01000008">
    <property type="protein sequence ID" value="RNB89654.1"/>
    <property type="molecule type" value="Genomic_DNA"/>
</dbReference>
<dbReference type="SUPFAM" id="SSF46785">
    <property type="entry name" value="Winged helix' DNA-binding domain"/>
    <property type="match status" value="1"/>
</dbReference>
<dbReference type="PRINTS" id="PR00039">
    <property type="entry name" value="HTHLYSR"/>
</dbReference>
<dbReference type="Pfam" id="PF03466">
    <property type="entry name" value="LysR_substrate"/>
    <property type="match status" value="1"/>
</dbReference>
<dbReference type="SUPFAM" id="SSF53850">
    <property type="entry name" value="Periplasmic binding protein-like II"/>
    <property type="match status" value="1"/>
</dbReference>
<dbReference type="InterPro" id="IPR036388">
    <property type="entry name" value="WH-like_DNA-bd_sf"/>
</dbReference>
<comment type="similarity">
    <text evidence="1">Belongs to the LysR transcriptional regulatory family.</text>
</comment>
<reference evidence="6 7" key="1">
    <citation type="submission" date="2018-10" db="EMBL/GenBank/DDBJ databases">
        <title>Phylogenomics of Brevibacillus.</title>
        <authorList>
            <person name="Dunlap C."/>
        </authorList>
    </citation>
    <scope>NUCLEOTIDE SEQUENCE [LARGE SCALE GENOMIC DNA]</scope>
    <source>
        <strain evidence="6 7">JCM 15716</strain>
    </source>
</reference>
<dbReference type="GO" id="GO:0003700">
    <property type="term" value="F:DNA-binding transcription factor activity"/>
    <property type="evidence" value="ECO:0007669"/>
    <property type="project" value="InterPro"/>
</dbReference>
<dbReference type="InterPro" id="IPR005119">
    <property type="entry name" value="LysR_subst-bd"/>
</dbReference>
<dbReference type="InterPro" id="IPR000847">
    <property type="entry name" value="LysR_HTH_N"/>
</dbReference>
<name>A0A3M8DNR9_9BACL</name>
<keyword evidence="4" id="KW-0804">Transcription</keyword>
<evidence type="ECO:0000256" key="2">
    <source>
        <dbReference type="ARBA" id="ARBA00023015"/>
    </source>
</evidence>
<protein>
    <submittedName>
        <fullName evidence="6">LysR family transcriptional regulator</fullName>
    </submittedName>
</protein>
<dbReference type="FunFam" id="1.10.10.10:FF:000001">
    <property type="entry name" value="LysR family transcriptional regulator"/>
    <property type="match status" value="1"/>
</dbReference>
<dbReference type="PROSITE" id="PS50931">
    <property type="entry name" value="HTH_LYSR"/>
    <property type="match status" value="1"/>
</dbReference>
<dbReference type="Gene3D" id="1.10.10.10">
    <property type="entry name" value="Winged helix-like DNA-binding domain superfamily/Winged helix DNA-binding domain"/>
    <property type="match status" value="1"/>
</dbReference>
<evidence type="ECO:0000313" key="7">
    <source>
        <dbReference type="Proteomes" id="UP000271031"/>
    </source>
</evidence>
<dbReference type="GO" id="GO:0005829">
    <property type="term" value="C:cytosol"/>
    <property type="evidence" value="ECO:0007669"/>
    <property type="project" value="TreeGrafter"/>
</dbReference>
<dbReference type="PANTHER" id="PTHR30419:SF8">
    <property type="entry name" value="NITROGEN ASSIMILATION TRANSCRIPTIONAL ACTIVATOR-RELATED"/>
    <property type="match status" value="1"/>
</dbReference>
<organism evidence="6 7">
    <name type="scientific">Brevibacillus fluminis</name>
    <dbReference type="NCBI Taxonomy" id="511487"/>
    <lineage>
        <taxon>Bacteria</taxon>
        <taxon>Bacillati</taxon>
        <taxon>Bacillota</taxon>
        <taxon>Bacilli</taxon>
        <taxon>Bacillales</taxon>
        <taxon>Paenibacillaceae</taxon>
        <taxon>Brevibacillus</taxon>
    </lineage>
</organism>
<dbReference type="GO" id="GO:0003677">
    <property type="term" value="F:DNA binding"/>
    <property type="evidence" value="ECO:0007669"/>
    <property type="project" value="UniProtKB-KW"/>
</dbReference>
<dbReference type="AlphaFoldDB" id="A0A3M8DNR9"/>
<dbReference type="InterPro" id="IPR050950">
    <property type="entry name" value="HTH-type_LysR_regulators"/>
</dbReference>
<keyword evidence="7" id="KW-1185">Reference proteome</keyword>
<evidence type="ECO:0000256" key="1">
    <source>
        <dbReference type="ARBA" id="ARBA00009437"/>
    </source>
</evidence>
<proteinExistence type="inferred from homology"/>
<dbReference type="Pfam" id="PF00126">
    <property type="entry name" value="HTH_1"/>
    <property type="match status" value="1"/>
</dbReference>
<keyword evidence="3" id="KW-0238">DNA-binding</keyword>
<accession>A0A3M8DNR9</accession>